<dbReference type="Proteomes" id="UP000054166">
    <property type="component" value="Unassembled WGS sequence"/>
</dbReference>
<protein>
    <submittedName>
        <fullName evidence="1">Uncharacterized protein</fullName>
    </submittedName>
</protein>
<dbReference type="AlphaFoldDB" id="A0A0C3BM16"/>
<keyword evidence="2" id="KW-1185">Reference proteome</keyword>
<dbReference type="SUPFAM" id="SSF47823">
    <property type="entry name" value="lambda integrase-like, N-terminal domain"/>
    <property type="match status" value="1"/>
</dbReference>
<dbReference type="HOGENOM" id="CLU_2559098_0_0_1"/>
<dbReference type="OrthoDB" id="5598396at2759"/>
<evidence type="ECO:0000313" key="1">
    <source>
        <dbReference type="EMBL" id="KIM78362.1"/>
    </source>
</evidence>
<sequence>MDQLIHEHSILLGMSIDDSTTNTYSSATNSYLAFCNLPINPTPETLSYYITFQSSHISPKSIESVQWARALQIGYLDPLPSI</sequence>
<organism evidence="1 2">
    <name type="scientific">Piloderma croceum (strain F 1598)</name>
    <dbReference type="NCBI Taxonomy" id="765440"/>
    <lineage>
        <taxon>Eukaryota</taxon>
        <taxon>Fungi</taxon>
        <taxon>Dikarya</taxon>
        <taxon>Basidiomycota</taxon>
        <taxon>Agaricomycotina</taxon>
        <taxon>Agaricomycetes</taxon>
        <taxon>Agaricomycetidae</taxon>
        <taxon>Atheliales</taxon>
        <taxon>Atheliaceae</taxon>
        <taxon>Piloderma</taxon>
    </lineage>
</organism>
<name>A0A0C3BM16_PILCF</name>
<accession>A0A0C3BM16</accession>
<proteinExistence type="predicted"/>
<reference evidence="1 2" key="1">
    <citation type="submission" date="2014-04" db="EMBL/GenBank/DDBJ databases">
        <authorList>
            <consortium name="DOE Joint Genome Institute"/>
            <person name="Kuo A."/>
            <person name="Tarkka M."/>
            <person name="Buscot F."/>
            <person name="Kohler A."/>
            <person name="Nagy L.G."/>
            <person name="Floudas D."/>
            <person name="Copeland A."/>
            <person name="Barry K.W."/>
            <person name="Cichocki N."/>
            <person name="Veneault-Fourrey C."/>
            <person name="LaButti K."/>
            <person name="Lindquist E.A."/>
            <person name="Lipzen A."/>
            <person name="Lundell T."/>
            <person name="Morin E."/>
            <person name="Murat C."/>
            <person name="Sun H."/>
            <person name="Tunlid A."/>
            <person name="Henrissat B."/>
            <person name="Grigoriev I.V."/>
            <person name="Hibbett D.S."/>
            <person name="Martin F."/>
            <person name="Nordberg H.P."/>
            <person name="Cantor M.N."/>
            <person name="Hua S.X."/>
        </authorList>
    </citation>
    <scope>NUCLEOTIDE SEQUENCE [LARGE SCALE GENOMIC DNA]</scope>
    <source>
        <strain evidence="1 2">F 1598</strain>
    </source>
</reference>
<gene>
    <name evidence="1" type="ORF">PILCRDRAFT_824575</name>
</gene>
<dbReference type="InParanoid" id="A0A0C3BM16"/>
<dbReference type="EMBL" id="KN833017">
    <property type="protein sequence ID" value="KIM78362.1"/>
    <property type="molecule type" value="Genomic_DNA"/>
</dbReference>
<evidence type="ECO:0000313" key="2">
    <source>
        <dbReference type="Proteomes" id="UP000054166"/>
    </source>
</evidence>
<reference evidence="2" key="2">
    <citation type="submission" date="2015-01" db="EMBL/GenBank/DDBJ databases">
        <title>Evolutionary Origins and Diversification of the Mycorrhizal Mutualists.</title>
        <authorList>
            <consortium name="DOE Joint Genome Institute"/>
            <consortium name="Mycorrhizal Genomics Consortium"/>
            <person name="Kohler A."/>
            <person name="Kuo A."/>
            <person name="Nagy L.G."/>
            <person name="Floudas D."/>
            <person name="Copeland A."/>
            <person name="Barry K.W."/>
            <person name="Cichocki N."/>
            <person name="Veneault-Fourrey C."/>
            <person name="LaButti K."/>
            <person name="Lindquist E.A."/>
            <person name="Lipzen A."/>
            <person name="Lundell T."/>
            <person name="Morin E."/>
            <person name="Murat C."/>
            <person name="Riley R."/>
            <person name="Ohm R."/>
            <person name="Sun H."/>
            <person name="Tunlid A."/>
            <person name="Henrissat B."/>
            <person name="Grigoriev I.V."/>
            <person name="Hibbett D.S."/>
            <person name="Martin F."/>
        </authorList>
    </citation>
    <scope>NUCLEOTIDE SEQUENCE [LARGE SCALE GENOMIC DNA]</scope>
    <source>
        <strain evidence="2">F 1598</strain>
    </source>
</reference>